<evidence type="ECO:0000256" key="4">
    <source>
        <dbReference type="ARBA" id="ARBA00022741"/>
    </source>
</evidence>
<evidence type="ECO:0000256" key="3">
    <source>
        <dbReference type="ARBA" id="ARBA00022737"/>
    </source>
</evidence>
<feature type="domain" description="NB-ARC" evidence="6">
    <location>
        <begin position="223"/>
        <end position="353"/>
    </location>
</feature>
<dbReference type="Pfam" id="PF18052">
    <property type="entry name" value="Rx_N"/>
    <property type="match status" value="1"/>
</dbReference>
<dbReference type="GO" id="GO:0043531">
    <property type="term" value="F:ADP binding"/>
    <property type="evidence" value="ECO:0007669"/>
    <property type="project" value="InterPro"/>
</dbReference>
<keyword evidence="5" id="KW-0611">Plant defense</keyword>
<evidence type="ECO:0000259" key="7">
    <source>
        <dbReference type="Pfam" id="PF18052"/>
    </source>
</evidence>
<protein>
    <submittedName>
        <fullName evidence="8">Putative disease resistance RPP13-like protein 1</fullName>
    </submittedName>
</protein>
<dbReference type="PANTHER" id="PTHR19338:SF73">
    <property type="entry name" value="DISEASE RESISTANCE PROTEIN RGA2-LIKE"/>
    <property type="match status" value="1"/>
</dbReference>
<comment type="similarity">
    <text evidence="1">Belongs to the disease resistance NB-LRR family.</text>
</comment>
<dbReference type="PRINTS" id="PR00364">
    <property type="entry name" value="DISEASERSIST"/>
</dbReference>
<feature type="domain" description="Disease resistance N-terminal" evidence="7">
    <location>
        <begin position="69"/>
        <end position="154"/>
    </location>
</feature>
<dbReference type="Pfam" id="PF00931">
    <property type="entry name" value="NB-ARC"/>
    <property type="match status" value="1"/>
</dbReference>
<dbReference type="EMBL" id="GDJX01024128">
    <property type="protein sequence ID" value="JAT43808.1"/>
    <property type="molecule type" value="Transcribed_RNA"/>
</dbReference>
<reference evidence="8" key="1">
    <citation type="submission" date="2015-07" db="EMBL/GenBank/DDBJ databases">
        <title>Transcriptome Assembly of Anthurium amnicola.</title>
        <authorList>
            <person name="Suzuki J."/>
        </authorList>
    </citation>
    <scope>NUCLEOTIDE SEQUENCE</scope>
</reference>
<keyword evidence="3" id="KW-0677">Repeat</keyword>
<dbReference type="InterPro" id="IPR041118">
    <property type="entry name" value="Rx_N"/>
</dbReference>
<dbReference type="AlphaFoldDB" id="A0A1D1XN22"/>
<feature type="non-terminal residue" evidence="8">
    <location>
        <position position="354"/>
    </location>
</feature>
<dbReference type="CDD" id="cd14798">
    <property type="entry name" value="RX-CC_like"/>
    <property type="match status" value="1"/>
</dbReference>
<dbReference type="Gene3D" id="1.20.5.4130">
    <property type="match status" value="1"/>
</dbReference>
<sequence length="354" mass="40848">YILRSSRPWLPHVPTQREPSSSFLPSQIWFAEAHPAPLSPPPSRNTIPTLLHPHRRRRERIAMGSMFRSLSEKVANLLTLQSQVSTPIRKDLEKLCRMTERIGALLDDAEEREIRERTVKQWLDELRDLAYDAEDVIEEFEYELLRNQLESKKEQKGTKRKLKPIVSKIKKINDRFDEIYQLKLALKLGKEDGQRHRTELLEPPVMMQSSSLVDQGGVSGREEDKQKMIDMLLSDGSHCNEGIRVVSIVGMGGLGKTTLAQLVYNDALVESHFEIKSWVCVSEPFDVTSITKAILEYIERKRSELEELSPLQESLRKKLEGKRFLLVLDDVWNENIRHWEALRVSFLSGAKGSR</sequence>
<evidence type="ECO:0000256" key="2">
    <source>
        <dbReference type="ARBA" id="ARBA00022614"/>
    </source>
</evidence>
<dbReference type="GO" id="GO:0006952">
    <property type="term" value="P:defense response"/>
    <property type="evidence" value="ECO:0007669"/>
    <property type="project" value="UniProtKB-KW"/>
</dbReference>
<dbReference type="PANTHER" id="PTHR19338">
    <property type="entry name" value="TRANSLOCASE OF INNER MITOCHONDRIAL MEMBRANE 13 HOMOLOG"/>
    <property type="match status" value="1"/>
</dbReference>
<proteinExistence type="inferred from homology"/>
<keyword evidence="4" id="KW-0547">Nucleotide-binding</keyword>
<evidence type="ECO:0000259" key="6">
    <source>
        <dbReference type="Pfam" id="PF00931"/>
    </source>
</evidence>
<dbReference type="Gene3D" id="3.40.50.300">
    <property type="entry name" value="P-loop containing nucleotide triphosphate hydrolases"/>
    <property type="match status" value="1"/>
</dbReference>
<dbReference type="InterPro" id="IPR002182">
    <property type="entry name" value="NB-ARC"/>
</dbReference>
<name>A0A1D1XN22_9ARAE</name>
<gene>
    <name evidence="8" type="primary">RPPL1_26</name>
    <name evidence="8" type="ORF">g.122571</name>
</gene>
<evidence type="ECO:0000313" key="8">
    <source>
        <dbReference type="EMBL" id="JAT43808.1"/>
    </source>
</evidence>
<dbReference type="SUPFAM" id="SSF52540">
    <property type="entry name" value="P-loop containing nucleoside triphosphate hydrolases"/>
    <property type="match status" value="1"/>
</dbReference>
<dbReference type="InterPro" id="IPR038005">
    <property type="entry name" value="RX-like_CC"/>
</dbReference>
<dbReference type="InterPro" id="IPR027417">
    <property type="entry name" value="P-loop_NTPase"/>
</dbReference>
<feature type="non-terminal residue" evidence="8">
    <location>
        <position position="1"/>
    </location>
</feature>
<evidence type="ECO:0000256" key="5">
    <source>
        <dbReference type="ARBA" id="ARBA00022821"/>
    </source>
</evidence>
<evidence type="ECO:0000256" key="1">
    <source>
        <dbReference type="ARBA" id="ARBA00008894"/>
    </source>
</evidence>
<accession>A0A1D1XN22</accession>
<keyword evidence="2" id="KW-0433">Leucine-rich repeat</keyword>
<organism evidence="8">
    <name type="scientific">Anthurium amnicola</name>
    <dbReference type="NCBI Taxonomy" id="1678845"/>
    <lineage>
        <taxon>Eukaryota</taxon>
        <taxon>Viridiplantae</taxon>
        <taxon>Streptophyta</taxon>
        <taxon>Embryophyta</taxon>
        <taxon>Tracheophyta</taxon>
        <taxon>Spermatophyta</taxon>
        <taxon>Magnoliopsida</taxon>
        <taxon>Liliopsida</taxon>
        <taxon>Araceae</taxon>
        <taxon>Pothoideae</taxon>
        <taxon>Potheae</taxon>
        <taxon>Anthurium</taxon>
    </lineage>
</organism>